<dbReference type="InterPro" id="IPR027417">
    <property type="entry name" value="P-loop_NTPase"/>
</dbReference>
<protein>
    <recommendedName>
        <fullName evidence="3">Tetratricopeptide repeat protein</fullName>
    </recommendedName>
</protein>
<dbReference type="AlphaFoldDB" id="A0A7T7XPB2"/>
<dbReference type="SUPFAM" id="SSF52540">
    <property type="entry name" value="P-loop containing nucleoside triphosphate hydrolases"/>
    <property type="match status" value="1"/>
</dbReference>
<gene>
    <name evidence="1" type="ORF">JFL75_03320</name>
</gene>
<keyword evidence="2" id="KW-1185">Reference proteome</keyword>
<name>A0A7T7XPB2_9SPIR</name>
<dbReference type="Proteomes" id="UP000595917">
    <property type="component" value="Chromosome"/>
</dbReference>
<evidence type="ECO:0000313" key="1">
    <source>
        <dbReference type="EMBL" id="QQO09957.1"/>
    </source>
</evidence>
<dbReference type="RefSeq" id="WP_215627261.1">
    <property type="nucleotide sequence ID" value="NZ_CP067089.2"/>
</dbReference>
<evidence type="ECO:0000313" key="2">
    <source>
        <dbReference type="Proteomes" id="UP000595917"/>
    </source>
</evidence>
<organism evidence="1 2">
    <name type="scientific">Breznakiella homolactica</name>
    <dbReference type="NCBI Taxonomy" id="2798577"/>
    <lineage>
        <taxon>Bacteria</taxon>
        <taxon>Pseudomonadati</taxon>
        <taxon>Spirochaetota</taxon>
        <taxon>Spirochaetia</taxon>
        <taxon>Spirochaetales</taxon>
        <taxon>Breznakiellaceae</taxon>
        <taxon>Breznakiella</taxon>
    </lineage>
</organism>
<sequence length="1235" mass="137864">MLIDTLIDTISGGVFEKIKDKAFSLRKKAQIRKKIESAVERFSREKTVSLTRSEEIDAEGLHDFIRKELFSSIISYFYIPEQEKRKRIKKHILQNAYFSAKAASPESKRIVYQYMAMVFDILKSSLFDEDMDFLKENLLVEEIKGIIKTTVSSLENRITFLEGRVRYSGSFAEMVDSIEPKKANAIEFHYLNPIFGFYGRERETAFLSDFLDDPREILFTAVTGPGGAGKSKLVHSFVTANEYRPDWEMVYLSTGHIRNLSRFTQWDYDRGLLLIADYAGSVSGPLGIWYEMICSCSSRPPKLRLLLLDRQGIKIQNEEIIYPQWLQDFFGTGERAIKIKETFFTSNEGSGIELTSLSRDDYYFLIGDYAKDKNRMLSEEEKDTIVSYAEETAMNSHLSYPLTVLFVTSAYLEEGNFHKSTLIELLQNIIERNRKNWKETLSGNDGELYKNLELLIVFATAAGSVSVSETKLPGPFRLAQDYICARGRDTVNTIAMGLYSRIPENSTFYPLEPDLVGEVFVLDFFRNHFSDYRNQIIQSLWTAGGSFQDFLYRCILDYYGAPQYKELFKNGLELFIPENENNIEQFSILLTTIMFEGTPEDWEAAKERFEKLLSRYPQNEEMQLAYARGSFNFTASPDTEAAVGVAARLEELAAANPGNEELRLLYANGLVNLSGNQDTESAAGTVARLEKFAARYPGHSAIQLAYVRSLFNLLNKQNPESIKNTVARMEAAAVKNPGNEEIQFEFAKGLVNLSFAEETAAAVNAVMKLEVLAAAYPGNKEIVEAFARGLLTIVSKQGSDAAMQTTAQLETLAAAHPENSKLQHLYANALFYLTVGRGLDKAIIAVSHLEKIASANSENQKVQHDYAKALFNLSQQQDEDPAAETVAQLEKLALRNPGNGEIQFEYAKSLFFLAYRQNAEKAADTIPRLTAAAEANPQNQANQATYAQILRKLAAEQPLEQMAETIKKLTALVINYPENPEIRAEFAHGLVLFSWKQPLEDAEETVKMLGILAAADPENEKLLLRYIQGLVDLVNIQPMEQGEKTIEFVESLAANVPGNQEIQFAYAYGLFRLLSKQQPDPAADTMARLSAVAAANPTNREIQFEYAKGLLYLSVGHEKGDLTAAIAAAEAAAAANPGNSEAQSYYMYGLAFLLSKQDLSASAETINLMEAAAAANPDNQDIQTAYARGLEFLLGKQSGEDAAGTALRLEKLAAANPGNEEIQKIYRKACGPSSS</sequence>
<evidence type="ECO:0008006" key="3">
    <source>
        <dbReference type="Google" id="ProtNLM"/>
    </source>
</evidence>
<accession>A0A7T7XPB2</accession>
<dbReference type="InterPro" id="IPR011989">
    <property type="entry name" value="ARM-like"/>
</dbReference>
<dbReference type="Gene3D" id="1.25.10.10">
    <property type="entry name" value="Leucine-rich Repeat Variant"/>
    <property type="match status" value="1"/>
</dbReference>
<dbReference type="InterPro" id="IPR016024">
    <property type="entry name" value="ARM-type_fold"/>
</dbReference>
<dbReference type="KEGG" id="bhc:JFL75_03320"/>
<reference evidence="1" key="1">
    <citation type="submission" date="2021-01" db="EMBL/GenBank/DDBJ databases">
        <title>Description of Breznakiella homolactica.</title>
        <authorList>
            <person name="Song Y."/>
            <person name="Brune A."/>
        </authorList>
    </citation>
    <scope>NUCLEOTIDE SEQUENCE</scope>
    <source>
        <strain evidence="1">RmG30</strain>
    </source>
</reference>
<dbReference type="EMBL" id="CP067089">
    <property type="protein sequence ID" value="QQO09957.1"/>
    <property type="molecule type" value="Genomic_DNA"/>
</dbReference>
<proteinExistence type="predicted"/>
<dbReference type="SUPFAM" id="SSF48371">
    <property type="entry name" value="ARM repeat"/>
    <property type="match status" value="1"/>
</dbReference>